<protein>
    <submittedName>
        <fullName evidence="1">Uncharacterized protein</fullName>
    </submittedName>
</protein>
<name>A0A486NPA5_KLEPN</name>
<organism evidence="1">
    <name type="scientific">Klebsiella pneumoniae</name>
    <dbReference type="NCBI Taxonomy" id="573"/>
    <lineage>
        <taxon>Bacteria</taxon>
        <taxon>Pseudomonadati</taxon>
        <taxon>Pseudomonadota</taxon>
        <taxon>Gammaproteobacteria</taxon>
        <taxon>Enterobacterales</taxon>
        <taxon>Enterobacteriaceae</taxon>
        <taxon>Klebsiella/Raoultella group</taxon>
        <taxon>Klebsiella</taxon>
        <taxon>Klebsiella pneumoniae complex</taxon>
    </lineage>
</organism>
<accession>A0A486NPA5</accession>
<reference evidence="1" key="1">
    <citation type="submission" date="2019-03" db="EMBL/GenBank/DDBJ databases">
        <authorList>
            <consortium name="Pathogen Informatics"/>
        </authorList>
    </citation>
    <scope>NUCLEOTIDE SEQUENCE</scope>
    <source>
        <strain evidence="1">5012STDY7626443</strain>
        <strain evidence="2">5012STDY7626467</strain>
    </source>
</reference>
<sequence length="29" mass="3179">MEYILLTLASLVVGFISGVLVNRKLSSVR</sequence>
<dbReference type="AlphaFoldDB" id="A0A486NPA5"/>
<dbReference type="EMBL" id="CAAHCW010000001">
    <property type="protein sequence ID" value="VGL61187.1"/>
    <property type="molecule type" value="Genomic_DNA"/>
</dbReference>
<evidence type="ECO:0000313" key="2">
    <source>
        <dbReference type="EMBL" id="VGM33199.1"/>
    </source>
</evidence>
<evidence type="ECO:0000313" key="1">
    <source>
        <dbReference type="EMBL" id="VGL61187.1"/>
    </source>
</evidence>
<dbReference type="EMBL" id="CAAHDI010000001">
    <property type="protein sequence ID" value="VGM33199.1"/>
    <property type="molecule type" value="Genomic_DNA"/>
</dbReference>
<proteinExistence type="predicted"/>
<gene>
    <name evidence="2" type="ORF">SAMEA4873629_00338</name>
    <name evidence="1" type="ORF">SAMEA4873645_00314</name>
</gene>